<dbReference type="AlphaFoldDB" id="B1I5J0"/>
<dbReference type="InterPro" id="IPR038592">
    <property type="entry name" value="CheD-like_sf"/>
</dbReference>
<organism evidence="4 5">
    <name type="scientific">Desulforudis audaxviator (strain MP104C)</name>
    <dbReference type="NCBI Taxonomy" id="477974"/>
    <lineage>
        <taxon>Bacteria</taxon>
        <taxon>Bacillati</taxon>
        <taxon>Bacillota</taxon>
        <taxon>Clostridia</taxon>
        <taxon>Thermoanaerobacterales</taxon>
        <taxon>Candidatus Desulforudaceae</taxon>
        <taxon>Candidatus Desulforudis</taxon>
    </lineage>
</organism>
<dbReference type="OrthoDB" id="9807202at2"/>
<dbReference type="InterPro" id="IPR005659">
    <property type="entry name" value="Chemorcpt_Glu_NH3ase_CheD"/>
</dbReference>
<evidence type="ECO:0000256" key="2">
    <source>
        <dbReference type="ARBA" id="ARBA00022801"/>
    </source>
</evidence>
<comment type="similarity">
    <text evidence="3">Belongs to the CheD family.</text>
</comment>
<dbReference type="Pfam" id="PF03975">
    <property type="entry name" value="CheD"/>
    <property type="match status" value="1"/>
</dbReference>
<dbReference type="CDD" id="cd16352">
    <property type="entry name" value="CheD"/>
    <property type="match status" value="1"/>
</dbReference>
<dbReference type="SUPFAM" id="SSF64438">
    <property type="entry name" value="CNF1/YfiH-like putative cysteine hydrolases"/>
    <property type="match status" value="1"/>
</dbReference>
<dbReference type="InterPro" id="IPR011324">
    <property type="entry name" value="Cytotoxic_necrot_fac-like_cat"/>
</dbReference>
<evidence type="ECO:0000313" key="4">
    <source>
        <dbReference type="EMBL" id="ACA60237.1"/>
    </source>
</evidence>
<name>B1I5J0_DESAP</name>
<gene>
    <name evidence="3" type="primary">cheD</name>
    <name evidence="4" type="ordered locus">Daud_1741</name>
</gene>
<comment type="function">
    <text evidence="3">Probably deamidates glutamine residues to glutamate on methyl-accepting chemotaxis receptors (MCPs), playing an important role in chemotaxis.</text>
</comment>
<evidence type="ECO:0000256" key="1">
    <source>
        <dbReference type="ARBA" id="ARBA00022500"/>
    </source>
</evidence>
<dbReference type="HOGENOM" id="CLU_087854_2_0_9"/>
<keyword evidence="1 3" id="KW-0145">Chemotaxis</keyword>
<dbReference type="PANTHER" id="PTHR35147">
    <property type="entry name" value="CHEMORECEPTOR GLUTAMINE DEAMIDASE CHED-RELATED"/>
    <property type="match status" value="1"/>
</dbReference>
<evidence type="ECO:0000313" key="5">
    <source>
        <dbReference type="Proteomes" id="UP000008544"/>
    </source>
</evidence>
<dbReference type="KEGG" id="dau:Daud_1741"/>
<accession>B1I5J0</accession>
<dbReference type="STRING" id="477974.Daud_1741"/>
<dbReference type="EMBL" id="CP000860">
    <property type="protein sequence ID" value="ACA60237.1"/>
    <property type="molecule type" value="Genomic_DNA"/>
</dbReference>
<dbReference type="eggNOG" id="COG1871">
    <property type="taxonomic scope" value="Bacteria"/>
</dbReference>
<protein>
    <recommendedName>
        <fullName evidence="3">Probable chemoreceptor glutamine deamidase CheD</fullName>
        <ecNumber evidence="3">3.5.1.44</ecNumber>
    </recommendedName>
</protein>
<dbReference type="EC" id="3.5.1.44" evidence="3"/>
<dbReference type="HAMAP" id="MF_01440">
    <property type="entry name" value="CheD"/>
    <property type="match status" value="1"/>
</dbReference>
<reference evidence="5" key="1">
    <citation type="submission" date="2007-10" db="EMBL/GenBank/DDBJ databases">
        <title>Complete sequence of chromosome of Desulforudis audaxviator MP104C.</title>
        <authorList>
            <person name="Copeland A."/>
            <person name="Lucas S."/>
            <person name="Lapidus A."/>
            <person name="Barry K."/>
            <person name="Glavina del Rio T."/>
            <person name="Dalin E."/>
            <person name="Tice H."/>
            <person name="Bruce D."/>
            <person name="Pitluck S."/>
            <person name="Lowry S.R."/>
            <person name="Larimer F."/>
            <person name="Land M.L."/>
            <person name="Hauser L."/>
            <person name="Kyrpides N."/>
            <person name="Ivanova N.N."/>
            <person name="Richardson P."/>
        </authorList>
    </citation>
    <scope>NUCLEOTIDE SEQUENCE [LARGE SCALE GENOMIC DNA]</scope>
    <source>
        <strain evidence="5">MP104C</strain>
    </source>
</reference>
<comment type="catalytic activity">
    <reaction evidence="3">
        <text>L-glutaminyl-[protein] + H2O = L-glutamyl-[protein] + NH4(+)</text>
        <dbReference type="Rhea" id="RHEA:16441"/>
        <dbReference type="Rhea" id="RHEA-COMP:10207"/>
        <dbReference type="Rhea" id="RHEA-COMP:10208"/>
        <dbReference type="ChEBI" id="CHEBI:15377"/>
        <dbReference type="ChEBI" id="CHEBI:28938"/>
        <dbReference type="ChEBI" id="CHEBI:29973"/>
        <dbReference type="ChEBI" id="CHEBI:30011"/>
        <dbReference type="EC" id="3.5.1.44"/>
    </reaction>
</comment>
<dbReference type="GO" id="GO:0050568">
    <property type="term" value="F:protein-glutamine glutaminase activity"/>
    <property type="evidence" value="ECO:0007669"/>
    <property type="project" value="UniProtKB-UniRule"/>
</dbReference>
<dbReference type="Proteomes" id="UP000008544">
    <property type="component" value="Chromosome"/>
</dbReference>
<dbReference type="GO" id="GO:0006935">
    <property type="term" value="P:chemotaxis"/>
    <property type="evidence" value="ECO:0007669"/>
    <property type="project" value="UniProtKB-UniRule"/>
</dbReference>
<dbReference type="PANTHER" id="PTHR35147:SF1">
    <property type="entry name" value="CHEMORECEPTOR GLUTAMINE DEAMIDASE CHED-RELATED"/>
    <property type="match status" value="1"/>
</dbReference>
<keyword evidence="5" id="KW-1185">Reference proteome</keyword>
<keyword evidence="2 3" id="KW-0378">Hydrolase</keyword>
<proteinExistence type="inferred from homology"/>
<reference evidence="4 5" key="2">
    <citation type="journal article" date="2008" name="Science">
        <title>Environmental genomics reveals a single-species ecosystem deep within Earth.</title>
        <authorList>
            <person name="Chivian D."/>
            <person name="Brodie E.L."/>
            <person name="Alm E.J."/>
            <person name="Culley D.E."/>
            <person name="Dehal P.S."/>
            <person name="Desantis T.Z."/>
            <person name="Gihring T.M."/>
            <person name="Lapidus A."/>
            <person name="Lin L.H."/>
            <person name="Lowry S.R."/>
            <person name="Moser D.P."/>
            <person name="Richardson P.M."/>
            <person name="Southam G."/>
            <person name="Wanger G."/>
            <person name="Pratt L.M."/>
            <person name="Andersen G.L."/>
            <person name="Hazen T.C."/>
            <person name="Brockman F.J."/>
            <person name="Arkin A.P."/>
            <person name="Onstott T.C."/>
        </authorList>
    </citation>
    <scope>NUCLEOTIDE SEQUENCE [LARGE SCALE GENOMIC DNA]</scope>
    <source>
        <strain evidence="4 5">MP104C</strain>
    </source>
</reference>
<evidence type="ECO:0000256" key="3">
    <source>
        <dbReference type="HAMAP-Rule" id="MF_01440"/>
    </source>
</evidence>
<sequence length="171" mass="18192">MSDRVLMRTEQIQEIHVGIAEYGIARSPHRLLTLGLGSCVGVALYDPVIRVGGLAHVMLPDSTQFRTGGKPAKFADLAVKNLVHDLRLAGVRNGRVVAKLAGGAQMFFGNNRAAQMAIGERNIEAVRSILKELGIAIVAEDVGGDKGRTISLDTSNGSLTVRTLGLPVRVI</sequence>
<dbReference type="Gene3D" id="3.30.1330.200">
    <property type="match status" value="1"/>
</dbReference>